<accession>A0A9E6Y2I3</accession>
<dbReference type="Proteomes" id="UP001162834">
    <property type="component" value="Chromosome"/>
</dbReference>
<name>A0A9E6Y2I3_9ACTN</name>
<reference evidence="1" key="1">
    <citation type="journal article" date="2022" name="Int. J. Syst. Evol. Microbiol.">
        <title>Pseudomonas aegrilactucae sp. nov. and Pseudomonas morbosilactucae sp. nov., pathogens causing bacterial rot of lettuce in Japan.</title>
        <authorList>
            <person name="Sawada H."/>
            <person name="Fujikawa T."/>
            <person name="Satou M."/>
        </authorList>
    </citation>
    <scope>NUCLEOTIDE SEQUENCE</scope>
    <source>
        <strain evidence="1">0166_1</strain>
    </source>
</reference>
<evidence type="ECO:0000313" key="2">
    <source>
        <dbReference type="Proteomes" id="UP001162834"/>
    </source>
</evidence>
<dbReference type="EMBL" id="CP087164">
    <property type="protein sequence ID" value="UGS38809.1"/>
    <property type="molecule type" value="Genomic_DNA"/>
</dbReference>
<evidence type="ECO:0008006" key="3">
    <source>
        <dbReference type="Google" id="ProtNLM"/>
    </source>
</evidence>
<dbReference type="Gene3D" id="3.40.50.150">
    <property type="entry name" value="Vaccinia Virus protein VP39"/>
    <property type="match status" value="1"/>
</dbReference>
<dbReference type="Gene3D" id="3.90.1530.30">
    <property type="match status" value="1"/>
</dbReference>
<dbReference type="SUPFAM" id="SSF53335">
    <property type="entry name" value="S-adenosyl-L-methionine-dependent methyltransferases"/>
    <property type="match status" value="1"/>
</dbReference>
<protein>
    <recommendedName>
        <fullName evidence="3">Methyltransferase domain-containing protein</fullName>
    </recommendedName>
</protein>
<dbReference type="AlphaFoldDB" id="A0A9E6Y2I3"/>
<dbReference type="KEGG" id="sbae:DSM104329_05239"/>
<dbReference type="SUPFAM" id="SSF110849">
    <property type="entry name" value="ParB/Sulfiredoxin"/>
    <property type="match status" value="1"/>
</dbReference>
<keyword evidence="2" id="KW-1185">Reference proteome</keyword>
<evidence type="ECO:0000313" key="1">
    <source>
        <dbReference type="EMBL" id="UGS38809.1"/>
    </source>
</evidence>
<proteinExistence type="predicted"/>
<dbReference type="RefSeq" id="WP_259312824.1">
    <property type="nucleotide sequence ID" value="NZ_CP087164.1"/>
</dbReference>
<gene>
    <name evidence="1" type="ORF">DSM104329_05239</name>
</gene>
<organism evidence="1 2">
    <name type="scientific">Capillimicrobium parvum</name>
    <dbReference type="NCBI Taxonomy" id="2884022"/>
    <lineage>
        <taxon>Bacteria</taxon>
        <taxon>Bacillati</taxon>
        <taxon>Actinomycetota</taxon>
        <taxon>Thermoleophilia</taxon>
        <taxon>Solirubrobacterales</taxon>
        <taxon>Capillimicrobiaceae</taxon>
        <taxon>Capillimicrobium</taxon>
    </lineage>
</organism>
<dbReference type="InterPro" id="IPR036086">
    <property type="entry name" value="ParB/Sulfiredoxin_sf"/>
</dbReference>
<dbReference type="InterPro" id="IPR029063">
    <property type="entry name" value="SAM-dependent_MTases_sf"/>
</dbReference>
<sequence length="405" mass="45278">METGAILVPSADGSDDTVAMYALLDDDVAALLVPNGEATGWKLAEVPERLRPVISARHPERKLRYGSNPGGLLWRDRPALPLVDVAPAKINLRYTGGDTEALLRRRGQTYKGDWDREVEPFAPDAAAGGELTQSIATEGYKTQQELDTGTEDDEVLVAIGRDGRFVLVDGAKRVAAARAAGLESIPVNVVARHPSWETFRDRVVAFAGGHQGRVYQRVEHPDLFDLQAHHFDDRLPVLTKAFEGYDIPGKKLMDIGAHWGQMSRAMEDLGFDVTAVEANPQSARIATRLRDATEYRYEIWEGSVFEFPRLAEMNVVLGLNIFHHFLKTQEMYEGMTSMLDRLDADILIFAAHVYERRGPDMDNAYRNYPPDEFAQYVSEHSRLPQIDLLGHSHDGRPLFKLSRNG</sequence>